<dbReference type="EMBL" id="KI674093">
    <property type="protein sequence ID" value="ETL35114.1"/>
    <property type="molecule type" value="Genomic_DNA"/>
</dbReference>
<dbReference type="AlphaFoldDB" id="W2ILN9"/>
<dbReference type="VEuPathDB" id="FungiDB:PPTG_03175"/>
<sequence>MAFKNMARAKKTKATKAARKAVRRLNKYDQSYHKHHRAKKTQSLEEIETLEAATRKARVEETQKRNSSSQNWSGTRKRVKRGADWAQVRSNQWLIENNPLYVNVSISEENLAALASTDSITTVPITEEEAGELRHENGPSSTANCRVDSDASDPGDVACRPNIDNDSSSGDEEISIEESVELEADSANGETEAEKIAKAANRAAGQILYPTADLDRKTELINEYSNKMLFKTATQRFSPMAEVVYIH</sequence>
<evidence type="ECO:0000313" key="2">
    <source>
        <dbReference type="EMBL" id="ETL35114.1"/>
    </source>
</evidence>
<feature type="compositionally biased region" description="Polar residues" evidence="1">
    <location>
        <begin position="65"/>
        <end position="74"/>
    </location>
</feature>
<gene>
    <name evidence="2" type="ORF">L916_12717</name>
</gene>
<feature type="region of interest" description="Disordered" evidence="1">
    <location>
        <begin position="129"/>
        <end position="173"/>
    </location>
</feature>
<accession>W2ILN9</accession>
<name>W2ILN9_PHYNI</name>
<protein>
    <submittedName>
        <fullName evidence="2">Uncharacterized protein</fullName>
    </submittedName>
</protein>
<dbReference type="Proteomes" id="UP000053864">
    <property type="component" value="Unassembled WGS sequence"/>
</dbReference>
<evidence type="ECO:0000256" key="1">
    <source>
        <dbReference type="SAM" id="MobiDB-lite"/>
    </source>
</evidence>
<organism evidence="2">
    <name type="scientific">Phytophthora nicotianae</name>
    <name type="common">Potato buckeye rot agent</name>
    <name type="synonym">Phytophthora parasitica</name>
    <dbReference type="NCBI Taxonomy" id="4792"/>
    <lineage>
        <taxon>Eukaryota</taxon>
        <taxon>Sar</taxon>
        <taxon>Stramenopiles</taxon>
        <taxon>Oomycota</taxon>
        <taxon>Peronosporomycetes</taxon>
        <taxon>Peronosporales</taxon>
        <taxon>Peronosporaceae</taxon>
        <taxon>Phytophthora</taxon>
    </lineage>
</organism>
<feature type="compositionally biased region" description="Basic and acidic residues" evidence="1">
    <location>
        <begin position="53"/>
        <end position="64"/>
    </location>
</feature>
<feature type="region of interest" description="Disordered" evidence="1">
    <location>
        <begin position="25"/>
        <end position="83"/>
    </location>
</feature>
<proteinExistence type="predicted"/>
<reference evidence="2" key="1">
    <citation type="submission" date="2013-11" db="EMBL/GenBank/DDBJ databases">
        <title>The Genome Sequence of Phytophthora parasitica CJ05E6.</title>
        <authorList>
            <consortium name="The Broad Institute Genomics Platform"/>
            <person name="Russ C."/>
            <person name="Tyler B."/>
            <person name="Panabieres F."/>
            <person name="Shan W."/>
            <person name="Tripathy S."/>
            <person name="Grunwald N."/>
            <person name="Machado M."/>
            <person name="Johnson C.S."/>
            <person name="Arredondo F."/>
            <person name="Hong C."/>
            <person name="Coffey M."/>
            <person name="Young S.K."/>
            <person name="Zeng Q."/>
            <person name="Gargeya S."/>
            <person name="Fitzgerald M."/>
            <person name="Abouelleil A."/>
            <person name="Alvarado L."/>
            <person name="Chapman S.B."/>
            <person name="Gainer-Dewar J."/>
            <person name="Goldberg J."/>
            <person name="Griggs A."/>
            <person name="Gujja S."/>
            <person name="Hansen M."/>
            <person name="Howarth C."/>
            <person name="Imamovic A."/>
            <person name="Ireland A."/>
            <person name="Larimer J."/>
            <person name="McCowan C."/>
            <person name="Murphy C."/>
            <person name="Pearson M."/>
            <person name="Poon T.W."/>
            <person name="Priest M."/>
            <person name="Roberts A."/>
            <person name="Saif S."/>
            <person name="Shea T."/>
            <person name="Sykes S."/>
            <person name="Wortman J."/>
            <person name="Nusbaum C."/>
            <person name="Birren B."/>
        </authorList>
    </citation>
    <scope>NUCLEOTIDE SEQUENCE [LARGE SCALE GENOMIC DNA]</scope>
    <source>
        <strain evidence="2">CJ05E6</strain>
    </source>
</reference>